<reference evidence="2" key="1">
    <citation type="submission" date="2023-06" db="EMBL/GenBank/DDBJ databases">
        <title>Genomic of Agaribacillus aureum.</title>
        <authorList>
            <person name="Wang G."/>
        </authorList>
    </citation>
    <scope>NUCLEOTIDE SEQUENCE</scope>
    <source>
        <strain evidence="2">BMA12</strain>
    </source>
</reference>
<dbReference type="RefSeq" id="WP_346761729.1">
    <property type="nucleotide sequence ID" value="NZ_JAUJEB010000008.1"/>
</dbReference>
<dbReference type="PANTHER" id="PTHR32305:SF15">
    <property type="entry name" value="PROTEIN RHSA-RELATED"/>
    <property type="match status" value="1"/>
</dbReference>
<name>A0ABT8LJD0_9BACT</name>
<dbReference type="Gene3D" id="2.180.10.10">
    <property type="entry name" value="RHS repeat-associated core"/>
    <property type="match status" value="2"/>
</dbReference>
<evidence type="ECO:0000313" key="2">
    <source>
        <dbReference type="EMBL" id="MDN5216393.1"/>
    </source>
</evidence>
<dbReference type="InterPro" id="IPR030392">
    <property type="entry name" value="S74_ICA"/>
</dbReference>
<dbReference type="PANTHER" id="PTHR32305">
    <property type="match status" value="1"/>
</dbReference>
<dbReference type="InterPro" id="IPR045619">
    <property type="entry name" value="DUF6443"/>
</dbReference>
<dbReference type="NCBIfam" id="TIGR03696">
    <property type="entry name" value="Rhs_assc_core"/>
    <property type="match status" value="1"/>
</dbReference>
<accession>A0ABT8LJD0</accession>
<dbReference type="PROSITE" id="PS51688">
    <property type="entry name" value="ICA"/>
    <property type="match status" value="1"/>
</dbReference>
<dbReference type="EMBL" id="JAUJEB010000008">
    <property type="protein sequence ID" value="MDN5216393.1"/>
    <property type="molecule type" value="Genomic_DNA"/>
</dbReference>
<comment type="caution">
    <text evidence="2">The sequence shown here is derived from an EMBL/GenBank/DDBJ whole genome shotgun (WGS) entry which is preliminary data.</text>
</comment>
<keyword evidence="3" id="KW-1185">Reference proteome</keyword>
<evidence type="ECO:0000259" key="1">
    <source>
        <dbReference type="PROSITE" id="PS51688"/>
    </source>
</evidence>
<proteinExistence type="predicted"/>
<sequence>MKSIFFKIFITAIVLCSVQARVLAQSNYTRTYVARQAEQTSLKNKPVSQVNVNTVYTDGLMRSVQSVARQGSSNQKDVIMHYEYDQFGRQVKSYLPFAHGSAVSGGYVSGALTLQQNEYGSYGFSESVPEDSPLNRISKQGAPGADWQTSGSHAVEFRYEVNNAASETVHKWFVSEGGILYVDEDYATGDLTIQKVTDEEGRVVKNFSDEQGKQILKKVEGPGGQWLETYYVYDDFDLLRFVLPPSFVKQFNDNYGGAVGSSLDQDINLNQTITQSETYVVTPDYSITLAPGFLFTAAVDKTFTAKVLGGGISLDLLSQLAYQYQYDELRRLVEKKLPGAAPIFYVYDEWSRLVLTQNGEQRASDQWTYVKYDALNRPAVTGAYTDNRSLSAIKTDLASYARYENRTNSGHGYSLNLTFPANPPDAEILSVSYYDNYDFVGAAYFASGSAFDFVSNDISGQTLEKFEGVNGLPTGGKIRVVGQTDWLRSVSYYDGYMRPSQVVAENHLDGMDRMSMLYTFSGELAESKHTHYIDDNGSPGTSIYTFKEYEYDHVGRPQKVYQQLQEGSNPAGPKVLLLSFNYDERGQLTEQNLHAKNPGETEFLQSLDFQYNIRGWLTKINNGGLDQGESGADADLFGLELLYNNTVSGVTTTQKYNGNISAQRWTVAYQPDDEKEKLYAYTYDVLDRLTGADYKVKNLSTWSSGIGAFDVANITYDLNGNITGMDRWAKGADGARTQIDDLSYTYSGNQLAAVNDVITANNEGFKDLAETSDEYGYDQNGRLIRDDNKGITSITYNVFEQPEEVLFSDGRKTTYTYTAAGTKITEKAFENDVLQKTVDYIGGMIYTDGQLDIMQHDGGRVVVNRDGSGNVTGYEYQYFLTDHQGNVRATVSSETTQIEYVATMETENATVEDQHFGNINRVVSVAANHTPGGNEAIRLNNTASTGPSFVLDVKPGDKVDMETWGHYMGGSGYNNQLTLSAMITSIAAAFGGLNGGTEAQQLVYDAINGGVGVLGLGGSNGSTVPAAYLNYLVFDKHMVYQKGGFASISSAANGSQEQISLSNVTIDKPGYIYVYVSNESNASDWVYFDDLTITVTESPLVQVEDYYPYGMSMSSSWQRAGKIDNKFLFNRGAEKEDHTGLYYTAFRRYDPALGRFHAIDPLSESFVSIAPYQYGNNSPILFNDPDGLQSLPNNMREEDFEWFDRWFYNWHENYLKPRSLTRSRSYYNGRIGPGSGNHWNDGSHNSDWTLWGGSEAYRLGLSLGLADIGGTLYRLNADGSRDAFNTRNGRIGFWEDEQFTDIVEFELDGKTHVAVSPGVLSVFVPVQTNGTIGFGEAPTHFEFGPLKIDEKTFLDLTSETATTVGKAFNNNTLKIFGKAGGGLSTALDLAQLPKTPTTMDLTKVSVPTIVSALYGGWIGAGAGALVGGLDYVIDNIARTMVELNDYAERAYSKGIHPGKLILSPSDKRFKENFIPIEGALNKVLTLHAFSYKWRQNEFPEYNFKEGREIGLIAQEVEEIFPELIEVDKNGYKMIAYYKLVPILIEAIREQQGIMSKQANDLKYYQQTILKQQLEINERLEKLEYNRAINDGSE</sequence>
<protein>
    <submittedName>
        <fullName evidence="2">DUF6443 domain-containing protein</fullName>
    </submittedName>
</protein>
<feature type="domain" description="Peptidase S74" evidence="1">
    <location>
        <begin position="1465"/>
        <end position="1561"/>
    </location>
</feature>
<dbReference type="Pfam" id="PF20041">
    <property type="entry name" value="DUF6443"/>
    <property type="match status" value="1"/>
</dbReference>
<dbReference type="InterPro" id="IPR050708">
    <property type="entry name" value="T6SS_VgrG/RHS"/>
</dbReference>
<dbReference type="Pfam" id="PF13884">
    <property type="entry name" value="Peptidase_S74"/>
    <property type="match status" value="1"/>
</dbReference>
<dbReference type="InterPro" id="IPR022385">
    <property type="entry name" value="Rhs_assc_core"/>
</dbReference>
<dbReference type="Proteomes" id="UP001172083">
    <property type="component" value="Unassembled WGS sequence"/>
</dbReference>
<evidence type="ECO:0000313" key="3">
    <source>
        <dbReference type="Proteomes" id="UP001172083"/>
    </source>
</evidence>
<gene>
    <name evidence="2" type="ORF">QQ020_30270</name>
</gene>
<organism evidence="2 3">
    <name type="scientific">Agaribacillus aureus</name>
    <dbReference type="NCBI Taxonomy" id="3051825"/>
    <lineage>
        <taxon>Bacteria</taxon>
        <taxon>Pseudomonadati</taxon>
        <taxon>Bacteroidota</taxon>
        <taxon>Cytophagia</taxon>
        <taxon>Cytophagales</taxon>
        <taxon>Splendidivirgaceae</taxon>
        <taxon>Agaribacillus</taxon>
    </lineage>
</organism>